<accession>A0A381VS98</accession>
<dbReference type="GO" id="GO:0005737">
    <property type="term" value="C:cytoplasm"/>
    <property type="evidence" value="ECO:0007669"/>
    <property type="project" value="TreeGrafter"/>
</dbReference>
<dbReference type="InterPro" id="IPR017439">
    <property type="entry name" value="Amidohydrolase"/>
</dbReference>
<dbReference type="EMBL" id="UINC01009458">
    <property type="protein sequence ID" value="SVA42413.1"/>
    <property type="molecule type" value="Genomic_DNA"/>
</dbReference>
<feature type="domain" description="Peptidase M20 dimerisation" evidence="1">
    <location>
        <begin position="204"/>
        <end position="297"/>
    </location>
</feature>
<dbReference type="PIRSF" id="PIRSF037227">
    <property type="entry name" value="Aminobenzoyl-glu_utiliz_pB"/>
    <property type="match status" value="1"/>
</dbReference>
<dbReference type="GO" id="GO:0046657">
    <property type="term" value="P:folic acid catabolic process"/>
    <property type="evidence" value="ECO:0007669"/>
    <property type="project" value="TreeGrafter"/>
</dbReference>
<dbReference type="InterPro" id="IPR017145">
    <property type="entry name" value="Aminobenzoyl-glu_utiliz_pB"/>
</dbReference>
<dbReference type="Pfam" id="PF01546">
    <property type="entry name" value="Peptidase_M20"/>
    <property type="match status" value="1"/>
</dbReference>
<dbReference type="Gene3D" id="3.30.70.360">
    <property type="match status" value="1"/>
</dbReference>
<dbReference type="SUPFAM" id="SSF53187">
    <property type="entry name" value="Zn-dependent exopeptidases"/>
    <property type="match status" value="1"/>
</dbReference>
<dbReference type="Pfam" id="PF07687">
    <property type="entry name" value="M20_dimer"/>
    <property type="match status" value="1"/>
</dbReference>
<reference evidence="2" key="1">
    <citation type="submission" date="2018-05" db="EMBL/GenBank/DDBJ databases">
        <authorList>
            <person name="Lanie J.A."/>
            <person name="Ng W.-L."/>
            <person name="Kazmierczak K.M."/>
            <person name="Andrzejewski T.M."/>
            <person name="Davidsen T.M."/>
            <person name="Wayne K.J."/>
            <person name="Tettelin H."/>
            <person name="Glass J.I."/>
            <person name="Rusch D."/>
            <person name="Podicherti R."/>
            <person name="Tsui H.-C.T."/>
            <person name="Winkler M.E."/>
        </authorList>
    </citation>
    <scope>NUCLEOTIDE SEQUENCE</scope>
</reference>
<protein>
    <recommendedName>
        <fullName evidence="1">Peptidase M20 dimerisation domain-containing protein</fullName>
    </recommendedName>
</protein>
<dbReference type="InterPro" id="IPR002933">
    <property type="entry name" value="Peptidase_M20"/>
</dbReference>
<gene>
    <name evidence="2" type="ORF">METZ01_LOCUS95267</name>
</gene>
<dbReference type="InterPro" id="IPR052030">
    <property type="entry name" value="Peptidase_M20/M20A_hydrolases"/>
</dbReference>
<organism evidence="2">
    <name type="scientific">marine metagenome</name>
    <dbReference type="NCBI Taxonomy" id="408172"/>
    <lineage>
        <taxon>unclassified sequences</taxon>
        <taxon>metagenomes</taxon>
        <taxon>ecological metagenomes</taxon>
    </lineage>
</organism>
<dbReference type="InterPro" id="IPR011650">
    <property type="entry name" value="Peptidase_M20_dimer"/>
</dbReference>
<dbReference type="Gene3D" id="3.40.630.10">
    <property type="entry name" value="Zn peptidases"/>
    <property type="match status" value="1"/>
</dbReference>
<proteinExistence type="predicted"/>
<sequence length="474" mass="52644">MMKSKIKWVLLSLQVLYFQISYSADSLDEIINSHQQEYEQLALKIWDLAEVGYQEYKSSDLLQQSLKNKGFRIETLPYMPTAFVAEYGKGSPVIAILGEFDALPGVSQSTSPFKEKYKNNIAGHACGHHLFGAGSAWSAVTIKEWLSNNNKSGTIRFYATPAEEGGSGKVYMVREGLFDDVDVVLHWHPGNVNHARPRTSNANKSAKFTFKGLSAHAASAPDKGRSALDGVESMNFMVNMMREHVPQESRIHYVITKGGLAPNVIPDEAQVYYYVRHPKERMVEELFQRVVKAAEGAAQGTETDLSYEVMHGNYSVMPNEVLQSVMHSQLVNRGGITYDNEENEFAKEIYKTLLNPEARLGDQEKILPYKTIHGYGSTDVGDISWLVPTAGARIASWVPGTPGHSWQAVASGGTSIGLKGEKLAVQVLSDTAIQIYLDPSIAKKAKKELSERVGEDFNYFPLLGDRNPPLDYRN</sequence>
<dbReference type="FunFam" id="3.30.70.360:FF:000004">
    <property type="entry name" value="Peptidase M20 domain-containing protein 2"/>
    <property type="match status" value="1"/>
</dbReference>
<name>A0A381VS98_9ZZZZ</name>
<dbReference type="SUPFAM" id="SSF55031">
    <property type="entry name" value="Bacterial exopeptidase dimerisation domain"/>
    <property type="match status" value="1"/>
</dbReference>
<evidence type="ECO:0000259" key="1">
    <source>
        <dbReference type="Pfam" id="PF07687"/>
    </source>
</evidence>
<evidence type="ECO:0000313" key="2">
    <source>
        <dbReference type="EMBL" id="SVA42413.1"/>
    </source>
</evidence>
<dbReference type="InterPro" id="IPR036264">
    <property type="entry name" value="Bact_exopeptidase_dim_dom"/>
</dbReference>
<dbReference type="NCBIfam" id="TIGR01891">
    <property type="entry name" value="amidohydrolases"/>
    <property type="match status" value="1"/>
</dbReference>
<dbReference type="PANTHER" id="PTHR30575:SF0">
    <property type="entry name" value="XAA-ARG DIPEPTIDASE"/>
    <property type="match status" value="1"/>
</dbReference>
<dbReference type="GO" id="GO:0071713">
    <property type="term" value="F:para-aminobenzoyl-glutamate hydrolase activity"/>
    <property type="evidence" value="ECO:0007669"/>
    <property type="project" value="TreeGrafter"/>
</dbReference>
<dbReference type="GO" id="GO:0016805">
    <property type="term" value="F:dipeptidase activity"/>
    <property type="evidence" value="ECO:0007669"/>
    <property type="project" value="TreeGrafter"/>
</dbReference>
<dbReference type="PANTHER" id="PTHR30575">
    <property type="entry name" value="PEPTIDASE M20"/>
    <property type="match status" value="1"/>
</dbReference>
<dbReference type="AlphaFoldDB" id="A0A381VS98"/>